<sequence length="474" mass="52600">MNLTIKKLEQSLDEAKNTVLLELPNINVNNDTTSDSIKEQLKGKIAGNITIDVQDINKKLATINEDGNIISTIIITDRNTGNISSIPVNLIIQKLQQSLDEAKYSLNTAFNNIIVSNDTIVDDLKNQLQNKVGENIQIEISDFNKSVATQTKPGEITGTITIINKTTGEQTQESINLTISKLPTNVVSGGGGARTSSSNTNKPLTLSSKIESVQALSHMLDRSNLSLLGISRNNLLSNVTINNIKTISSNDNIGFDEVKSVVSKVELPYTEIKATDGQPVKGQISMLVADSSIVGINIQGEEKYGKNASIKVITEVPEDNVHVYTNVKDINKYVDVTEKNTKTKDGIVLPGINSDNYLITSKPLLQSKKANTGWYKNENGEWLYINNYEVHKGWIYDNGWYYTDLVNGKMKTGWLNEGPTWYYLNEISDGTLGKMKTGWIKDKNKWYYLYSDGSMAKNTYIDGYYLDQTGAWVK</sequence>
<dbReference type="InterPro" id="IPR018337">
    <property type="entry name" value="Cell_wall/Cho-bd_repeat"/>
</dbReference>
<feature type="repeat" description="Cell wall-binding" evidence="2">
    <location>
        <begin position="436"/>
        <end position="455"/>
    </location>
</feature>
<dbReference type="Pfam" id="PF01473">
    <property type="entry name" value="Choline_bind_1"/>
    <property type="match status" value="2"/>
</dbReference>
<reference evidence="3" key="1">
    <citation type="submission" date="2019-12" db="EMBL/GenBank/DDBJ databases">
        <title>Microbes associate with the intestines of laboratory mice.</title>
        <authorList>
            <person name="Navarre W."/>
            <person name="Wong E."/>
        </authorList>
    </citation>
    <scope>NUCLEOTIDE SEQUENCE</scope>
    <source>
        <strain evidence="3">NM79_F5</strain>
    </source>
</reference>
<proteinExistence type="predicted"/>
<evidence type="ECO:0008006" key="5">
    <source>
        <dbReference type="Google" id="ProtNLM"/>
    </source>
</evidence>
<evidence type="ECO:0000313" key="4">
    <source>
        <dbReference type="Proteomes" id="UP000656077"/>
    </source>
</evidence>
<dbReference type="Proteomes" id="UP000656077">
    <property type="component" value="Unassembled WGS sequence"/>
</dbReference>
<keyword evidence="1" id="KW-0677">Repeat</keyword>
<dbReference type="PROSITE" id="PS51170">
    <property type="entry name" value="CW"/>
    <property type="match status" value="1"/>
</dbReference>
<evidence type="ECO:0000256" key="2">
    <source>
        <dbReference type="PROSITE-ProRule" id="PRU00591"/>
    </source>
</evidence>
<dbReference type="EMBL" id="WSRQ01000010">
    <property type="protein sequence ID" value="MVX63758.1"/>
    <property type="molecule type" value="Genomic_DNA"/>
</dbReference>
<dbReference type="Gene3D" id="2.10.270.10">
    <property type="entry name" value="Cholin Binding"/>
    <property type="match status" value="1"/>
</dbReference>
<dbReference type="AlphaFoldDB" id="A0A964W252"/>
<protein>
    <recommendedName>
        <fullName evidence="5">N-acetylmuramoyl-L-alanine amidase family protein</fullName>
    </recommendedName>
</protein>
<organism evidence="3 4">
    <name type="scientific">Clostridium chromiireducens</name>
    <dbReference type="NCBI Taxonomy" id="225345"/>
    <lineage>
        <taxon>Bacteria</taxon>
        <taxon>Bacillati</taxon>
        <taxon>Bacillota</taxon>
        <taxon>Clostridia</taxon>
        <taxon>Eubacteriales</taxon>
        <taxon>Clostridiaceae</taxon>
        <taxon>Clostridium</taxon>
    </lineage>
</organism>
<accession>A0A964W252</accession>
<dbReference type="SUPFAM" id="SSF69360">
    <property type="entry name" value="Cell wall binding repeat"/>
    <property type="match status" value="1"/>
</dbReference>
<name>A0A964W252_9CLOT</name>
<evidence type="ECO:0000313" key="3">
    <source>
        <dbReference type="EMBL" id="MVX63758.1"/>
    </source>
</evidence>
<evidence type="ECO:0000256" key="1">
    <source>
        <dbReference type="ARBA" id="ARBA00022737"/>
    </source>
</evidence>
<comment type="caution">
    <text evidence="3">The sequence shown here is derived from an EMBL/GenBank/DDBJ whole genome shotgun (WGS) entry which is preliminary data.</text>
</comment>
<gene>
    <name evidence="3" type="ORF">GKZ28_08625</name>
</gene>